<evidence type="ECO:0000256" key="2">
    <source>
        <dbReference type="ARBA" id="ARBA00022729"/>
    </source>
</evidence>
<comment type="caution">
    <text evidence="4">The sequence shown here is derived from an EMBL/GenBank/DDBJ whole genome shotgun (WGS) entry which is preliminary data.</text>
</comment>
<dbReference type="PANTHER" id="PTHR35936">
    <property type="entry name" value="MEMBRANE-BOUND LYTIC MUREIN TRANSGLYCOSYLASE F"/>
    <property type="match status" value="1"/>
</dbReference>
<dbReference type="PANTHER" id="PTHR35936:SF35">
    <property type="entry name" value="L-CYSTINE-BINDING PROTEIN TCYJ"/>
    <property type="match status" value="1"/>
</dbReference>
<evidence type="ECO:0000259" key="3">
    <source>
        <dbReference type="SMART" id="SM00062"/>
    </source>
</evidence>
<evidence type="ECO:0000313" key="4">
    <source>
        <dbReference type="EMBL" id="OHU91697.1"/>
    </source>
</evidence>
<gene>
    <name evidence="4" type="ORF">BET10_11525</name>
</gene>
<proteinExistence type="inferred from homology"/>
<dbReference type="SMART" id="SM00062">
    <property type="entry name" value="PBPb"/>
    <property type="match status" value="1"/>
</dbReference>
<feature type="domain" description="Solute-binding protein family 3/N-terminal" evidence="3">
    <location>
        <begin position="2"/>
        <end position="221"/>
    </location>
</feature>
<dbReference type="STRING" id="1859457.BET10_11525"/>
<keyword evidence="5" id="KW-1185">Reference proteome</keyword>
<evidence type="ECO:0000256" key="1">
    <source>
        <dbReference type="ARBA" id="ARBA00010333"/>
    </source>
</evidence>
<comment type="similarity">
    <text evidence="1">Belongs to the bacterial solute-binding protein 3 family.</text>
</comment>
<dbReference type="EMBL" id="MKJU01000025">
    <property type="protein sequence ID" value="OHU91697.1"/>
    <property type="molecule type" value="Genomic_DNA"/>
</dbReference>
<dbReference type="Gene3D" id="3.40.190.10">
    <property type="entry name" value="Periplasmic binding protein-like II"/>
    <property type="match status" value="2"/>
</dbReference>
<organism evidence="4 5">
    <name type="scientific">Pseudoalteromonas amylolytica</name>
    <dbReference type="NCBI Taxonomy" id="1859457"/>
    <lineage>
        <taxon>Bacteria</taxon>
        <taxon>Pseudomonadati</taxon>
        <taxon>Pseudomonadota</taxon>
        <taxon>Gammaproteobacteria</taxon>
        <taxon>Alteromonadales</taxon>
        <taxon>Pseudoalteromonadaceae</taxon>
        <taxon>Pseudoalteromonas</taxon>
    </lineage>
</organism>
<keyword evidence="2" id="KW-0732">Signal</keyword>
<name>A0A1S1MXA9_9GAMM</name>
<protein>
    <recommendedName>
        <fullName evidence="3">Solute-binding protein family 3/N-terminal domain-containing protein</fullName>
    </recommendedName>
</protein>
<dbReference type="AlphaFoldDB" id="A0A1S1MXA9"/>
<dbReference type="SUPFAM" id="SSF53850">
    <property type="entry name" value="Periplasmic binding protein-like II"/>
    <property type="match status" value="1"/>
</dbReference>
<evidence type="ECO:0000313" key="5">
    <source>
        <dbReference type="Proteomes" id="UP000179786"/>
    </source>
</evidence>
<reference evidence="4 5" key="1">
    <citation type="submission" date="2016-09" db="EMBL/GenBank/DDBJ databases">
        <title>Pseudoalteromonas amylolytica sp. nov., isolated from the surface seawater.</title>
        <authorList>
            <person name="Wu Y.-H."/>
            <person name="Cheng H."/>
            <person name="Jin X.-B."/>
            <person name="Wang C.-S."/>
            <person name="Xu X.-W."/>
        </authorList>
    </citation>
    <scope>NUCLEOTIDE SEQUENCE [LARGE SCALE GENOMIC DNA]</scope>
    <source>
        <strain evidence="4 5">JW1</strain>
    </source>
</reference>
<dbReference type="Pfam" id="PF00497">
    <property type="entry name" value="SBP_bac_3"/>
    <property type="match status" value="1"/>
</dbReference>
<sequence>MVDDWPPQTYFDNGKAAGLDIEIAKKVLGSINVCLTYVKLPSSARALEQMDSGQIDMAVMVSYTPQREKYGYFSIPYRHEKMRLFSLLPAQPIENIAQLLDEAKTIGLSIGSFYGEELASLARSPKYQEQLVGISSASRRSDMLAKKRVDFIIDDQITGLYITKTQGHDQIKLWPYVVHDNEVHILLRRTQQNQALMNEINLAITKLKPEIDELVAKYTHN</sequence>
<accession>A0A1S1MXA9</accession>
<dbReference type="InterPro" id="IPR001638">
    <property type="entry name" value="Solute-binding_3/MltF_N"/>
</dbReference>
<dbReference type="Proteomes" id="UP000179786">
    <property type="component" value="Unassembled WGS sequence"/>
</dbReference>